<protein>
    <submittedName>
        <fullName evidence="6">TonB family protein</fullName>
    </submittedName>
</protein>
<dbReference type="NCBIfam" id="TIGR01352">
    <property type="entry name" value="tonB_Cterm"/>
    <property type="match status" value="1"/>
</dbReference>
<evidence type="ECO:0000256" key="2">
    <source>
        <dbReference type="ARBA" id="ARBA00022692"/>
    </source>
</evidence>
<accession>A0ABW6CYN8</accession>
<dbReference type="SUPFAM" id="SSF74653">
    <property type="entry name" value="TolA/TonB C-terminal domain"/>
    <property type="match status" value="1"/>
</dbReference>
<gene>
    <name evidence="6" type="ORF">OCL97_18860</name>
</gene>
<evidence type="ECO:0000256" key="4">
    <source>
        <dbReference type="ARBA" id="ARBA00023136"/>
    </source>
</evidence>
<dbReference type="InterPro" id="IPR006260">
    <property type="entry name" value="TonB/TolA_C"/>
</dbReference>
<keyword evidence="3" id="KW-1133">Transmembrane helix</keyword>
<evidence type="ECO:0000256" key="3">
    <source>
        <dbReference type="ARBA" id="ARBA00022989"/>
    </source>
</evidence>
<evidence type="ECO:0000313" key="7">
    <source>
        <dbReference type="Proteomes" id="UP001598130"/>
    </source>
</evidence>
<dbReference type="Gene3D" id="3.30.1150.10">
    <property type="match status" value="1"/>
</dbReference>
<comment type="subcellular location">
    <subcellularLocation>
        <location evidence="1">Membrane</location>
        <topology evidence="1">Single-pass membrane protein</topology>
    </subcellularLocation>
</comment>
<evidence type="ECO:0000256" key="5">
    <source>
        <dbReference type="SAM" id="MobiDB-lite"/>
    </source>
</evidence>
<sequence length="205" mass="20535">MAAIGASIVAHAVAAWGVASLRPVAEPAPQQAMMVQLLPPPPRSAAGGRDRSSAPPKPGRQAAPRQPTGPVATLDDRAATMASPAEPPPSVAAPGAASAALPQTPRPSAEDRLADYRRRLWAHLAAHAPAAPPGSGTVSVVFGVDPRGALLFARLARSSGRPAFDRAGLASVRAAAPLPPPPDGVDAADLVFTVPIQAAAWGGVG</sequence>
<feature type="compositionally biased region" description="Low complexity" evidence="5">
    <location>
        <begin position="92"/>
        <end position="102"/>
    </location>
</feature>
<dbReference type="Proteomes" id="UP001598130">
    <property type="component" value="Unassembled WGS sequence"/>
</dbReference>
<feature type="region of interest" description="Disordered" evidence="5">
    <location>
        <begin position="38"/>
        <end position="109"/>
    </location>
</feature>
<evidence type="ECO:0000256" key="1">
    <source>
        <dbReference type="ARBA" id="ARBA00004167"/>
    </source>
</evidence>
<name>A0ABW6CYN8_9CAUL</name>
<proteinExistence type="predicted"/>
<dbReference type="EMBL" id="JAOTJD010000044">
    <property type="protein sequence ID" value="MFD3266023.1"/>
    <property type="molecule type" value="Genomic_DNA"/>
</dbReference>
<dbReference type="RefSeq" id="WP_377371330.1">
    <property type="nucleotide sequence ID" value="NZ_JAOTJD010000044.1"/>
</dbReference>
<keyword evidence="2" id="KW-0812">Transmembrane</keyword>
<dbReference type="Pfam" id="PF13103">
    <property type="entry name" value="TonB_2"/>
    <property type="match status" value="1"/>
</dbReference>
<keyword evidence="7" id="KW-1185">Reference proteome</keyword>
<comment type="caution">
    <text evidence="6">The sequence shown here is derived from an EMBL/GenBank/DDBJ whole genome shotgun (WGS) entry which is preliminary data.</text>
</comment>
<keyword evidence="4" id="KW-0472">Membrane</keyword>
<organism evidence="6 7">
    <name type="scientific">Phenylobacterium ferrooxidans</name>
    <dbReference type="NCBI Taxonomy" id="2982689"/>
    <lineage>
        <taxon>Bacteria</taxon>
        <taxon>Pseudomonadati</taxon>
        <taxon>Pseudomonadota</taxon>
        <taxon>Alphaproteobacteria</taxon>
        <taxon>Caulobacterales</taxon>
        <taxon>Caulobacteraceae</taxon>
        <taxon>Phenylobacterium</taxon>
    </lineage>
</organism>
<reference evidence="6 7" key="1">
    <citation type="submission" date="2022-09" db="EMBL/GenBank/DDBJ databases">
        <title>New species of Phenylobacterium.</title>
        <authorList>
            <person name="Mieszkin S."/>
        </authorList>
    </citation>
    <scope>NUCLEOTIDE SEQUENCE [LARGE SCALE GENOMIC DNA]</scope>
    <source>
        <strain evidence="6 7">HK31-G</strain>
    </source>
</reference>
<evidence type="ECO:0000313" key="6">
    <source>
        <dbReference type="EMBL" id="MFD3266023.1"/>
    </source>
</evidence>